<feature type="compositionally biased region" description="Low complexity" evidence="6">
    <location>
        <begin position="230"/>
        <end position="240"/>
    </location>
</feature>
<dbReference type="OrthoDB" id="10681060at2759"/>
<dbReference type="PROSITE" id="PS00518">
    <property type="entry name" value="ZF_RING_1"/>
    <property type="match status" value="1"/>
</dbReference>
<dbReference type="PROSITE" id="PS50089">
    <property type="entry name" value="ZF_RING_2"/>
    <property type="match status" value="1"/>
</dbReference>
<dbReference type="GO" id="GO:0008270">
    <property type="term" value="F:zinc ion binding"/>
    <property type="evidence" value="ECO:0007669"/>
    <property type="project" value="UniProtKB-KW"/>
</dbReference>
<accession>A0A2V0P1A2</accession>
<evidence type="ECO:0000256" key="4">
    <source>
        <dbReference type="PROSITE-ProRule" id="PRU00175"/>
    </source>
</evidence>
<feature type="region of interest" description="Disordered" evidence="6">
    <location>
        <begin position="200"/>
        <end position="240"/>
    </location>
</feature>
<feature type="compositionally biased region" description="Gly residues" evidence="6">
    <location>
        <begin position="216"/>
        <end position="229"/>
    </location>
</feature>
<evidence type="ECO:0000256" key="2">
    <source>
        <dbReference type="ARBA" id="ARBA00022771"/>
    </source>
</evidence>
<keyword evidence="1" id="KW-0479">Metal-binding</keyword>
<keyword evidence="3" id="KW-0862">Zinc</keyword>
<dbReference type="InterPro" id="IPR017907">
    <property type="entry name" value="Znf_RING_CS"/>
</dbReference>
<comment type="caution">
    <text evidence="8">The sequence shown here is derived from an EMBL/GenBank/DDBJ whole genome shotgun (WGS) entry which is preliminary data.</text>
</comment>
<dbReference type="Proteomes" id="UP000247498">
    <property type="component" value="Unassembled WGS sequence"/>
</dbReference>
<feature type="domain" description="RING-type" evidence="7">
    <location>
        <begin position="8"/>
        <end position="48"/>
    </location>
</feature>
<evidence type="ECO:0000256" key="1">
    <source>
        <dbReference type="ARBA" id="ARBA00022723"/>
    </source>
</evidence>
<keyword evidence="5" id="KW-0175">Coiled coil</keyword>
<reference evidence="8 9" key="1">
    <citation type="journal article" date="2018" name="Sci. Rep.">
        <title>Raphidocelis subcapitata (=Pseudokirchneriella subcapitata) provides an insight into genome evolution and environmental adaptations in the Sphaeropleales.</title>
        <authorList>
            <person name="Suzuki S."/>
            <person name="Yamaguchi H."/>
            <person name="Nakajima N."/>
            <person name="Kawachi M."/>
        </authorList>
    </citation>
    <scope>NUCLEOTIDE SEQUENCE [LARGE SCALE GENOMIC DNA]</scope>
    <source>
        <strain evidence="8 9">NIES-35</strain>
    </source>
</reference>
<dbReference type="AlphaFoldDB" id="A0A2V0P1A2"/>
<dbReference type="STRING" id="307507.A0A2V0P1A2"/>
<name>A0A2V0P1A2_9CHLO</name>
<gene>
    <name evidence="8" type="ORF">Rsub_05071</name>
</gene>
<proteinExistence type="predicted"/>
<evidence type="ECO:0000313" key="8">
    <source>
        <dbReference type="EMBL" id="GBF92702.1"/>
    </source>
</evidence>
<sequence length="426" mass="43481">MASTLSECNACWQPIPIGAKCVVTRCCHLFCYGCAEQIVTAGAPCTTCGKAISRKQVKLLDVMDPTCQQIQTMLIGQCPETALNAVSYSIRFWSQQQQLKKDLIEQQYQNRLRKNEQRVTKVKQQANDQLEKLHTAYKTTKRKVEELSHANAQLSQELDEMMSKYEHKCKQTRSLQEMLRDVQHDPRATGALGHPAAVTQHMMGGGRAGGAHHHSGGSGGGLMAGGFGDSGMHQQHHTVTTVRQTRAVFEMSPGDGGGGGGGGAGMLLGGGFTVGGMGGLPPSAGGGHQGRARRTSLPMAGAGGLLRAPSALPPTSPAPWPGAAVGGSGGMFDDQLGSAGRMDGGGGGHRGAARSLACLGGAGGGNGHIGAGGAGATINALLGGGGARHGGGAMAASGAARNKLMGAGGPLVRGGYVPMSPSMNTT</sequence>
<evidence type="ECO:0000259" key="7">
    <source>
        <dbReference type="PROSITE" id="PS50089"/>
    </source>
</evidence>
<dbReference type="InParanoid" id="A0A2V0P1A2"/>
<evidence type="ECO:0000313" key="9">
    <source>
        <dbReference type="Proteomes" id="UP000247498"/>
    </source>
</evidence>
<evidence type="ECO:0000256" key="5">
    <source>
        <dbReference type="SAM" id="Coils"/>
    </source>
</evidence>
<dbReference type="PANTHER" id="PTHR47384:SF2">
    <property type="entry name" value="E3 UBIQUITIN-PROTEIN LIGASE CCNB1IP1 HOMOLOG"/>
    <property type="match status" value="1"/>
</dbReference>
<dbReference type="PANTHER" id="PTHR47384">
    <property type="entry name" value="E3 UBIQUITIN-PROTEIN LIGASE CCNB1IP1 HOMOLOG"/>
    <property type="match status" value="1"/>
</dbReference>
<protein>
    <recommendedName>
        <fullName evidence="7">RING-type domain-containing protein</fullName>
    </recommendedName>
</protein>
<evidence type="ECO:0000256" key="6">
    <source>
        <dbReference type="SAM" id="MobiDB-lite"/>
    </source>
</evidence>
<dbReference type="InterPro" id="IPR001841">
    <property type="entry name" value="Znf_RING"/>
</dbReference>
<feature type="coiled-coil region" evidence="5">
    <location>
        <begin position="105"/>
        <end position="164"/>
    </location>
</feature>
<dbReference type="InterPro" id="IPR055328">
    <property type="entry name" value="HEI10-like"/>
</dbReference>
<keyword evidence="9" id="KW-1185">Reference proteome</keyword>
<dbReference type="EMBL" id="BDRX01000034">
    <property type="protein sequence ID" value="GBF92702.1"/>
    <property type="molecule type" value="Genomic_DNA"/>
</dbReference>
<keyword evidence="2 4" id="KW-0863">Zinc-finger</keyword>
<evidence type="ECO:0000256" key="3">
    <source>
        <dbReference type="ARBA" id="ARBA00022833"/>
    </source>
</evidence>
<organism evidence="8 9">
    <name type="scientific">Raphidocelis subcapitata</name>
    <dbReference type="NCBI Taxonomy" id="307507"/>
    <lineage>
        <taxon>Eukaryota</taxon>
        <taxon>Viridiplantae</taxon>
        <taxon>Chlorophyta</taxon>
        <taxon>core chlorophytes</taxon>
        <taxon>Chlorophyceae</taxon>
        <taxon>CS clade</taxon>
        <taxon>Sphaeropleales</taxon>
        <taxon>Selenastraceae</taxon>
        <taxon>Raphidocelis</taxon>
    </lineage>
</organism>
<dbReference type="SUPFAM" id="SSF57850">
    <property type="entry name" value="RING/U-box"/>
    <property type="match status" value="1"/>
</dbReference>